<sequence>MSLTVVALLTLDAVAAHVAEATAGVAGSLAGSSTESTLASSRSTVAAALTPIATTTLGAVARNVSDLAALVALLTAAATTSSTDGSAAVFGALTADVAGGTTPVAGLLGLRRSALAAQVTLLATVVAGGITLGRALGSTMARIPACVEGKQSPIDRTKNRKRGKEENEDV</sequence>
<evidence type="ECO:0000256" key="1">
    <source>
        <dbReference type="SAM" id="MobiDB-lite"/>
    </source>
</evidence>
<evidence type="ECO:0000313" key="4">
    <source>
        <dbReference type="Proteomes" id="UP000799779"/>
    </source>
</evidence>
<evidence type="ECO:0000313" key="3">
    <source>
        <dbReference type="EMBL" id="KAF2002506.1"/>
    </source>
</evidence>
<gene>
    <name evidence="3" type="ORF">P154DRAFT_520962</name>
</gene>
<feature type="signal peptide" evidence="2">
    <location>
        <begin position="1"/>
        <end position="16"/>
    </location>
</feature>
<keyword evidence="4" id="KW-1185">Reference proteome</keyword>
<organism evidence="3 4">
    <name type="scientific">Amniculicola lignicola CBS 123094</name>
    <dbReference type="NCBI Taxonomy" id="1392246"/>
    <lineage>
        <taxon>Eukaryota</taxon>
        <taxon>Fungi</taxon>
        <taxon>Dikarya</taxon>
        <taxon>Ascomycota</taxon>
        <taxon>Pezizomycotina</taxon>
        <taxon>Dothideomycetes</taxon>
        <taxon>Pleosporomycetidae</taxon>
        <taxon>Pleosporales</taxon>
        <taxon>Amniculicolaceae</taxon>
        <taxon>Amniculicola</taxon>
    </lineage>
</organism>
<dbReference type="EMBL" id="ML977577">
    <property type="protein sequence ID" value="KAF2002506.1"/>
    <property type="molecule type" value="Genomic_DNA"/>
</dbReference>
<evidence type="ECO:0000256" key="2">
    <source>
        <dbReference type="SAM" id="SignalP"/>
    </source>
</evidence>
<accession>A0A6A5WXX5</accession>
<keyword evidence="2" id="KW-0732">Signal</keyword>
<feature type="chain" id="PRO_5025559981" evidence="2">
    <location>
        <begin position="17"/>
        <end position="170"/>
    </location>
</feature>
<name>A0A6A5WXX5_9PLEO</name>
<dbReference type="AlphaFoldDB" id="A0A6A5WXX5"/>
<feature type="region of interest" description="Disordered" evidence="1">
    <location>
        <begin position="150"/>
        <end position="170"/>
    </location>
</feature>
<protein>
    <submittedName>
        <fullName evidence="3">Uncharacterized protein</fullName>
    </submittedName>
</protein>
<reference evidence="3" key="1">
    <citation type="journal article" date="2020" name="Stud. Mycol.">
        <title>101 Dothideomycetes genomes: a test case for predicting lifestyles and emergence of pathogens.</title>
        <authorList>
            <person name="Haridas S."/>
            <person name="Albert R."/>
            <person name="Binder M."/>
            <person name="Bloem J."/>
            <person name="Labutti K."/>
            <person name="Salamov A."/>
            <person name="Andreopoulos B."/>
            <person name="Baker S."/>
            <person name="Barry K."/>
            <person name="Bills G."/>
            <person name="Bluhm B."/>
            <person name="Cannon C."/>
            <person name="Castanera R."/>
            <person name="Culley D."/>
            <person name="Daum C."/>
            <person name="Ezra D."/>
            <person name="Gonzalez J."/>
            <person name="Henrissat B."/>
            <person name="Kuo A."/>
            <person name="Liang C."/>
            <person name="Lipzen A."/>
            <person name="Lutzoni F."/>
            <person name="Magnuson J."/>
            <person name="Mondo S."/>
            <person name="Nolan M."/>
            <person name="Ohm R."/>
            <person name="Pangilinan J."/>
            <person name="Park H.-J."/>
            <person name="Ramirez L."/>
            <person name="Alfaro M."/>
            <person name="Sun H."/>
            <person name="Tritt A."/>
            <person name="Yoshinaga Y."/>
            <person name="Zwiers L.-H."/>
            <person name="Turgeon B."/>
            <person name="Goodwin S."/>
            <person name="Spatafora J."/>
            <person name="Crous P."/>
            <person name="Grigoriev I."/>
        </authorList>
    </citation>
    <scope>NUCLEOTIDE SEQUENCE</scope>
    <source>
        <strain evidence="3">CBS 123094</strain>
    </source>
</reference>
<proteinExistence type="predicted"/>
<dbReference type="Proteomes" id="UP000799779">
    <property type="component" value="Unassembled WGS sequence"/>
</dbReference>